<sequence>MADIAIVLIAGAVVVRLSRRLRQPPVVAEIATGIMLGPSVLGLLPGDLPQQLFPTDARPALSVIAQVGLVFFMFLAGWELDFTRLHGRGKAVATLAGLSMAVPFALGAGAAALLFDRYGGGDVQLSTFILFLSTAFSITAFPVLARIIKDGGLSGTKVGTMAMACAAIGDVLAWCVLVLVVAVSQADGAGRFVAVLALTVAYALLMACVVRPLLRTLISRSARSSRPVAGGMYLALIASGVFLSAWVTSWIGIHAIFGAFAFGLAMPRTVSREVHEHVAAPLSKIVSLLLPVFFIVTGLTVDLGTLAPSGLLILLFLLAVAVVGKLAGAGLPARMSGMSWREAGAFGILMNTRGLTELVVLDIGRQLGVINADMFTMMVILAVVTTAMAGPALQLLGVTAQPSAPEAPLANPDTIPPVTGPVPDPVP</sequence>
<evidence type="ECO:0000259" key="9">
    <source>
        <dbReference type="Pfam" id="PF00999"/>
    </source>
</evidence>
<feature type="transmembrane region" description="Helical" evidence="8">
    <location>
        <begin position="26"/>
        <end position="45"/>
    </location>
</feature>
<evidence type="ECO:0000256" key="3">
    <source>
        <dbReference type="ARBA" id="ARBA00022692"/>
    </source>
</evidence>
<feature type="transmembrane region" description="Helical" evidence="8">
    <location>
        <begin position="57"/>
        <end position="80"/>
    </location>
</feature>
<feature type="transmembrane region" description="Helical" evidence="8">
    <location>
        <begin position="92"/>
        <end position="115"/>
    </location>
</feature>
<feature type="transmembrane region" description="Helical" evidence="8">
    <location>
        <begin position="189"/>
        <end position="214"/>
    </location>
</feature>
<dbReference type="InterPro" id="IPR006153">
    <property type="entry name" value="Cation/H_exchanger_TM"/>
</dbReference>
<gene>
    <name evidence="10" type="ORF">LHJ74_10370</name>
</gene>
<keyword evidence="3 8" id="KW-0812">Transmembrane</keyword>
<reference evidence="10 11" key="1">
    <citation type="submission" date="2021-10" db="EMBL/GenBank/DDBJ databases">
        <title>Streptomyces gossypii sp. nov., isolated from soil collected from cotton field.</title>
        <authorList>
            <person name="Ge X."/>
            <person name="Chen X."/>
            <person name="Liu W."/>
        </authorList>
    </citation>
    <scope>NUCLEOTIDE SEQUENCE [LARGE SCALE GENOMIC DNA]</scope>
    <source>
        <strain evidence="10 11">N2-109</strain>
    </source>
</reference>
<dbReference type="InterPro" id="IPR038770">
    <property type="entry name" value="Na+/solute_symporter_sf"/>
</dbReference>
<name>A0ABT2JQZ1_9ACTN</name>
<keyword evidence="4 8" id="KW-1133">Transmembrane helix</keyword>
<feature type="compositionally biased region" description="Pro residues" evidence="7">
    <location>
        <begin position="414"/>
        <end position="427"/>
    </location>
</feature>
<evidence type="ECO:0000256" key="5">
    <source>
        <dbReference type="ARBA" id="ARBA00023065"/>
    </source>
</evidence>
<organism evidence="10 11">
    <name type="scientific">Streptomyces gossypii</name>
    <dbReference type="NCBI Taxonomy" id="2883101"/>
    <lineage>
        <taxon>Bacteria</taxon>
        <taxon>Bacillati</taxon>
        <taxon>Actinomycetota</taxon>
        <taxon>Actinomycetes</taxon>
        <taxon>Kitasatosporales</taxon>
        <taxon>Streptomycetaceae</taxon>
        <taxon>Streptomyces</taxon>
    </lineage>
</organism>
<accession>A0ABT2JQZ1</accession>
<dbReference type="PANTHER" id="PTHR32468">
    <property type="entry name" value="CATION/H + ANTIPORTER"/>
    <property type="match status" value="1"/>
</dbReference>
<keyword evidence="11" id="KW-1185">Reference proteome</keyword>
<keyword evidence="6 8" id="KW-0472">Membrane</keyword>
<dbReference type="Proteomes" id="UP001156389">
    <property type="component" value="Unassembled WGS sequence"/>
</dbReference>
<dbReference type="Gene3D" id="1.20.1530.20">
    <property type="match status" value="1"/>
</dbReference>
<protein>
    <submittedName>
        <fullName evidence="10">Cation:proton antiporter</fullName>
    </submittedName>
</protein>
<feature type="region of interest" description="Disordered" evidence="7">
    <location>
        <begin position="406"/>
        <end position="427"/>
    </location>
</feature>
<feature type="domain" description="Cation/H+ exchanger transmembrane" evidence="9">
    <location>
        <begin position="8"/>
        <end position="395"/>
    </location>
</feature>
<evidence type="ECO:0000256" key="1">
    <source>
        <dbReference type="ARBA" id="ARBA00004141"/>
    </source>
</evidence>
<feature type="transmembrane region" description="Helical" evidence="8">
    <location>
        <begin position="375"/>
        <end position="396"/>
    </location>
</feature>
<comment type="caution">
    <text evidence="10">The sequence shown here is derived from an EMBL/GenBank/DDBJ whole genome shotgun (WGS) entry which is preliminary data.</text>
</comment>
<dbReference type="InterPro" id="IPR050794">
    <property type="entry name" value="CPA2_transporter"/>
</dbReference>
<dbReference type="PANTHER" id="PTHR32468:SF0">
    <property type="entry name" value="K(+)_H(+) ANTIPORTER 1"/>
    <property type="match status" value="1"/>
</dbReference>
<evidence type="ECO:0000256" key="8">
    <source>
        <dbReference type="SAM" id="Phobius"/>
    </source>
</evidence>
<dbReference type="EMBL" id="JAJAGO010000004">
    <property type="protein sequence ID" value="MCT2590309.1"/>
    <property type="molecule type" value="Genomic_DNA"/>
</dbReference>
<feature type="transmembrane region" description="Helical" evidence="8">
    <location>
        <begin position="278"/>
        <end position="299"/>
    </location>
</feature>
<comment type="subcellular location">
    <subcellularLocation>
        <location evidence="1">Membrane</location>
        <topology evidence="1">Multi-pass membrane protein</topology>
    </subcellularLocation>
</comment>
<dbReference type="RefSeq" id="WP_260217613.1">
    <property type="nucleotide sequence ID" value="NZ_JAJAGO010000004.1"/>
</dbReference>
<evidence type="ECO:0000256" key="7">
    <source>
        <dbReference type="SAM" id="MobiDB-lite"/>
    </source>
</evidence>
<feature type="transmembrane region" description="Helical" evidence="8">
    <location>
        <begin position="311"/>
        <end position="331"/>
    </location>
</feature>
<evidence type="ECO:0000256" key="4">
    <source>
        <dbReference type="ARBA" id="ARBA00022989"/>
    </source>
</evidence>
<feature type="transmembrane region" description="Helical" evidence="8">
    <location>
        <begin position="160"/>
        <end position="183"/>
    </location>
</feature>
<feature type="transmembrane region" description="Helical" evidence="8">
    <location>
        <begin position="127"/>
        <end position="148"/>
    </location>
</feature>
<evidence type="ECO:0000256" key="6">
    <source>
        <dbReference type="ARBA" id="ARBA00023136"/>
    </source>
</evidence>
<evidence type="ECO:0000313" key="10">
    <source>
        <dbReference type="EMBL" id="MCT2590309.1"/>
    </source>
</evidence>
<proteinExistence type="predicted"/>
<evidence type="ECO:0000313" key="11">
    <source>
        <dbReference type="Proteomes" id="UP001156389"/>
    </source>
</evidence>
<evidence type="ECO:0000256" key="2">
    <source>
        <dbReference type="ARBA" id="ARBA00022448"/>
    </source>
</evidence>
<feature type="transmembrane region" description="Helical" evidence="8">
    <location>
        <begin position="249"/>
        <end position="266"/>
    </location>
</feature>
<keyword evidence="2" id="KW-0813">Transport</keyword>
<feature type="transmembrane region" description="Helical" evidence="8">
    <location>
        <begin position="226"/>
        <end position="243"/>
    </location>
</feature>
<dbReference type="Pfam" id="PF00999">
    <property type="entry name" value="Na_H_Exchanger"/>
    <property type="match status" value="1"/>
</dbReference>
<keyword evidence="5" id="KW-0406">Ion transport</keyword>